<organism evidence="1 2">
    <name type="scientific">Paenibacillus foliorum</name>
    <dbReference type="NCBI Taxonomy" id="2654974"/>
    <lineage>
        <taxon>Bacteria</taxon>
        <taxon>Bacillati</taxon>
        <taxon>Bacillota</taxon>
        <taxon>Bacilli</taxon>
        <taxon>Bacillales</taxon>
        <taxon>Paenibacillaceae</taxon>
        <taxon>Paenibacillus</taxon>
    </lineage>
</organism>
<dbReference type="RefSeq" id="WP_171650899.1">
    <property type="nucleotide sequence ID" value="NZ_WHOD01000020.1"/>
</dbReference>
<dbReference type="InterPro" id="IPR014247">
    <property type="entry name" value="Spore_lipoprot_YhcN/YlaJ"/>
</dbReference>
<accession>A0A972JZF7</accession>
<keyword evidence="2" id="KW-1185">Reference proteome</keyword>
<dbReference type="NCBIfam" id="TIGR02898">
    <property type="entry name" value="spore_YhcN_YlaJ"/>
    <property type="match status" value="1"/>
</dbReference>
<name>A0A972JZF7_9BACL</name>
<evidence type="ECO:0000313" key="2">
    <source>
        <dbReference type="Proteomes" id="UP000641588"/>
    </source>
</evidence>
<dbReference type="Pfam" id="PF09580">
    <property type="entry name" value="Spore_YhcN_YlaJ"/>
    <property type="match status" value="1"/>
</dbReference>
<dbReference type="Proteomes" id="UP000641588">
    <property type="component" value="Unassembled WGS sequence"/>
</dbReference>
<dbReference type="EMBL" id="WHOD01000020">
    <property type="protein sequence ID" value="NOU92695.1"/>
    <property type="molecule type" value="Genomic_DNA"/>
</dbReference>
<dbReference type="InterPro" id="IPR019076">
    <property type="entry name" value="Spore_lipoprot_YhcN/YlaJ-like"/>
</dbReference>
<keyword evidence="1" id="KW-0449">Lipoprotein</keyword>
<evidence type="ECO:0000313" key="1">
    <source>
        <dbReference type="EMBL" id="NOU92695.1"/>
    </source>
</evidence>
<dbReference type="AlphaFoldDB" id="A0A972JZF7"/>
<dbReference type="GO" id="GO:0030435">
    <property type="term" value="P:sporulation resulting in formation of a cellular spore"/>
    <property type="evidence" value="ECO:0007669"/>
    <property type="project" value="InterPro"/>
</dbReference>
<sequence>MVINKGSQKFLIVTVAAMSILISGCSTPKANNVKQQSTPIKQQQVQQPGNTESRIQIANEAAAKITELGIAKQVNVLVTKRKAYVAAVLNNNQQITRDVEEKIANQVRATDPNIQNVYVSTNPDLVNRFNTYVMDVKEGRPVTGFIDQFNEIVYRIFPNSR</sequence>
<protein>
    <submittedName>
        <fullName evidence="1">YhcN/YlaJ family sporulation lipoprotein</fullName>
    </submittedName>
</protein>
<comment type="caution">
    <text evidence="1">The sequence shown here is derived from an EMBL/GenBank/DDBJ whole genome shotgun (WGS) entry which is preliminary data.</text>
</comment>
<proteinExistence type="predicted"/>
<dbReference type="PROSITE" id="PS51257">
    <property type="entry name" value="PROKAR_LIPOPROTEIN"/>
    <property type="match status" value="1"/>
</dbReference>
<gene>
    <name evidence="1" type="ORF">GC093_05555</name>
</gene>
<reference evidence="1" key="1">
    <citation type="submission" date="2019-10" db="EMBL/GenBank/DDBJ databases">
        <title>Description of Paenibacillus glebae sp. nov.</title>
        <authorList>
            <person name="Carlier A."/>
            <person name="Qi S."/>
        </authorList>
    </citation>
    <scope>NUCLEOTIDE SEQUENCE</scope>
    <source>
        <strain evidence="1">LMG 31456</strain>
    </source>
</reference>